<dbReference type="PANTHER" id="PTHR28133">
    <property type="entry name" value="REQUIRED FOR RESPIRATORY GROWTH PROTEIN 7, MITOCHONDRIAL"/>
    <property type="match status" value="1"/>
</dbReference>
<organism evidence="3">
    <name type="scientific">Cryptococcus bacillisporus CA1280</name>
    <dbReference type="NCBI Taxonomy" id="1296109"/>
    <lineage>
        <taxon>Eukaryota</taxon>
        <taxon>Fungi</taxon>
        <taxon>Dikarya</taxon>
        <taxon>Basidiomycota</taxon>
        <taxon>Agaricomycotina</taxon>
        <taxon>Tremellomycetes</taxon>
        <taxon>Tremellales</taxon>
        <taxon>Cryptococcaceae</taxon>
        <taxon>Cryptococcus</taxon>
        <taxon>Cryptococcus gattii species complex</taxon>
    </lineage>
</organism>
<keyword evidence="2" id="KW-0496">Mitochondrion</keyword>
<name>A0A0D0VNZ4_CRYGA</name>
<dbReference type="InterPro" id="IPR018828">
    <property type="entry name" value="RRG7"/>
</dbReference>
<evidence type="ECO:0008006" key="4">
    <source>
        <dbReference type="Google" id="ProtNLM"/>
    </source>
</evidence>
<dbReference type="Pfam" id="PF10356">
    <property type="entry name" value="RRG7"/>
    <property type="match status" value="1"/>
</dbReference>
<sequence>MARPIPIRRTTIEVGTAFEKHALSFLNKSMSMSLRRVGGANDGGVDLRGWWWVPRMAAPAIEFAASENDGGLRRLRVLAQCKAEKKSVGPRAVRELEGVMSQLEFRREQQSTAEAAIAILISQSGFTKNAMLHATQSRIPLMLLHLPGGQPTALTLMSSSPESDTGTFPNQERIKVESAWWNRSLSHGILGGKMELRREVLVTSDGLGASTALWMDGKKLGRCAPSEVDELEGL</sequence>
<dbReference type="GO" id="GO:0003676">
    <property type="term" value="F:nucleic acid binding"/>
    <property type="evidence" value="ECO:0007669"/>
    <property type="project" value="InterPro"/>
</dbReference>
<reference evidence="3" key="1">
    <citation type="submission" date="2015-01" db="EMBL/GenBank/DDBJ databases">
        <title>The Genome Sequence of Cryptococcus gattii CA1280.</title>
        <authorList>
            <consortium name="The Broad Institute Genomics Platform"/>
            <person name="Cuomo C."/>
            <person name="Litvintseva A."/>
            <person name="Chen Y."/>
            <person name="Heitman J."/>
            <person name="Sun S."/>
            <person name="Springer D."/>
            <person name="Dromer F."/>
            <person name="Young S."/>
            <person name="Zeng Q."/>
            <person name="Gargeya S."/>
            <person name="Abouelleil A."/>
            <person name="Alvarado L."/>
            <person name="Chapman S.B."/>
            <person name="Gainer-Dewar J."/>
            <person name="Goldberg J."/>
            <person name="Griggs A."/>
            <person name="Gujja S."/>
            <person name="Hansen M."/>
            <person name="Howarth C."/>
            <person name="Imamovic A."/>
            <person name="Larimer J."/>
            <person name="Murphy C."/>
            <person name="Naylor J."/>
            <person name="Pearson M."/>
            <person name="Priest M."/>
            <person name="Roberts A."/>
            <person name="Saif S."/>
            <person name="Shea T."/>
            <person name="Sykes S."/>
            <person name="Wortman J."/>
            <person name="Nusbaum C."/>
            <person name="Birren B."/>
        </authorList>
    </citation>
    <scope>NUCLEOTIDE SEQUENCE [LARGE SCALE GENOMIC DNA]</scope>
    <source>
        <strain evidence="3">CA1280</strain>
    </source>
</reference>
<dbReference type="Gene3D" id="3.40.1350.10">
    <property type="match status" value="1"/>
</dbReference>
<dbReference type="AlphaFoldDB" id="A0A0D0VNZ4"/>
<evidence type="ECO:0000256" key="1">
    <source>
        <dbReference type="ARBA" id="ARBA00004173"/>
    </source>
</evidence>
<evidence type="ECO:0000256" key="2">
    <source>
        <dbReference type="ARBA" id="ARBA00023128"/>
    </source>
</evidence>
<dbReference type="EMBL" id="KN847982">
    <property type="protein sequence ID" value="KIR46890.1"/>
    <property type="molecule type" value="Genomic_DNA"/>
</dbReference>
<evidence type="ECO:0000313" key="3">
    <source>
        <dbReference type="EMBL" id="KIR46890.1"/>
    </source>
</evidence>
<dbReference type="PANTHER" id="PTHR28133:SF1">
    <property type="entry name" value="REQUIRED FOR RESPIRATORY GROWTH PROTEIN 7, MITOCHONDRIAL"/>
    <property type="match status" value="1"/>
</dbReference>
<dbReference type="HOGENOM" id="CLU_074378_1_0_1"/>
<dbReference type="OrthoDB" id="20734at2759"/>
<gene>
    <name evidence="3" type="ORF">I312_03783</name>
</gene>
<dbReference type="InterPro" id="IPR011856">
    <property type="entry name" value="tRNA_endonuc-like_dom_sf"/>
</dbReference>
<comment type="subcellular location">
    <subcellularLocation>
        <location evidence="1">Mitochondrion</location>
    </subcellularLocation>
</comment>
<accession>A0A0D0VNZ4</accession>
<dbReference type="GO" id="GO:0005739">
    <property type="term" value="C:mitochondrion"/>
    <property type="evidence" value="ECO:0007669"/>
    <property type="project" value="UniProtKB-SubCell"/>
</dbReference>
<proteinExistence type="predicted"/>
<protein>
    <recommendedName>
        <fullName evidence="4">Required for respiratory growth protein 7, mitochondrial</fullName>
    </recommendedName>
</protein>